<proteinExistence type="predicted"/>
<feature type="domain" description="J" evidence="1">
    <location>
        <begin position="13"/>
        <end position="82"/>
    </location>
</feature>
<dbReference type="InterPro" id="IPR036869">
    <property type="entry name" value="J_dom_sf"/>
</dbReference>
<comment type="caution">
    <text evidence="2">The sequence shown here is derived from an EMBL/GenBank/DDBJ whole genome shotgun (WGS) entry which is preliminary data.</text>
</comment>
<evidence type="ECO:0000259" key="1">
    <source>
        <dbReference type="PROSITE" id="PS50076"/>
    </source>
</evidence>
<dbReference type="PRINTS" id="PR00625">
    <property type="entry name" value="JDOMAIN"/>
</dbReference>
<dbReference type="Proteomes" id="UP000094056">
    <property type="component" value="Unassembled WGS sequence"/>
</dbReference>
<evidence type="ECO:0000313" key="2">
    <source>
        <dbReference type="EMBL" id="ODS30218.1"/>
    </source>
</evidence>
<dbReference type="SMART" id="SM00271">
    <property type="entry name" value="DnaJ"/>
    <property type="match status" value="1"/>
</dbReference>
<name>A0A1E3X3M8_9BACT</name>
<evidence type="ECO:0000313" key="3">
    <source>
        <dbReference type="Proteomes" id="UP000094056"/>
    </source>
</evidence>
<dbReference type="InterPro" id="IPR001623">
    <property type="entry name" value="DnaJ_domain"/>
</dbReference>
<dbReference type="Pfam" id="PF00226">
    <property type="entry name" value="DnaJ"/>
    <property type="match status" value="1"/>
</dbReference>
<dbReference type="CDD" id="cd06257">
    <property type="entry name" value="DnaJ"/>
    <property type="match status" value="1"/>
</dbReference>
<dbReference type="SUPFAM" id="SSF46565">
    <property type="entry name" value="Chaperone J-domain"/>
    <property type="match status" value="1"/>
</dbReference>
<gene>
    <name evidence="2" type="ORF">SCARUB_04670</name>
</gene>
<dbReference type="EMBL" id="MAYW01000261">
    <property type="protein sequence ID" value="ODS30218.1"/>
    <property type="molecule type" value="Genomic_DNA"/>
</dbReference>
<dbReference type="PROSITE" id="PS50076">
    <property type="entry name" value="DNAJ_2"/>
    <property type="match status" value="1"/>
</dbReference>
<accession>A0A1E3X3M8</accession>
<reference evidence="2 3" key="1">
    <citation type="submission" date="2016-07" db="EMBL/GenBank/DDBJ databases">
        <title>Draft genome of Scalindua rubra, obtained from a brine-seawater interface in the Red Sea, sheds light on salt adaptation in anammox bacteria.</title>
        <authorList>
            <person name="Speth D.R."/>
            <person name="Lagkouvardos I."/>
            <person name="Wang Y."/>
            <person name="Qian P.-Y."/>
            <person name="Dutilh B.E."/>
            <person name="Jetten M.S."/>
        </authorList>
    </citation>
    <scope>NUCLEOTIDE SEQUENCE [LARGE SCALE GENOMIC DNA]</scope>
    <source>
        <strain evidence="2">BSI-1</strain>
    </source>
</reference>
<dbReference type="AlphaFoldDB" id="A0A1E3X3M8"/>
<sequence length="264" mass="31246">MSHAISKTNLINDCYLLFGSKIFNYIDFLKNLSPSELKVAYRKKAFETHPDRAQTLGEDEDDMDERFKGVITAYERLNSFIQGDKKCVLEDELLKKKNNKKTNHTQRNQKSVSDHFYKSYIPKRKLLFGQFLYYSGLVSWRTLFDAISWQRRQRPLIGQIALDWGILSSDEIQRILTERSYKENFGEYALRKGYITYFEFSAIIGKQKMLQRPIGEYFLQQGILCRSEIEKMIERLKNHNRKVLVNDIGSFCYKSSKFSPFRLF</sequence>
<dbReference type="Gene3D" id="1.10.287.110">
    <property type="entry name" value="DnaJ domain"/>
    <property type="match status" value="1"/>
</dbReference>
<protein>
    <recommendedName>
        <fullName evidence="1">J domain-containing protein</fullName>
    </recommendedName>
</protein>
<organism evidence="2 3">
    <name type="scientific">Candidatus Scalindua rubra</name>
    <dbReference type="NCBI Taxonomy" id="1872076"/>
    <lineage>
        <taxon>Bacteria</taxon>
        <taxon>Pseudomonadati</taxon>
        <taxon>Planctomycetota</taxon>
        <taxon>Candidatus Brocadiia</taxon>
        <taxon>Candidatus Brocadiales</taxon>
        <taxon>Candidatus Scalinduaceae</taxon>
        <taxon>Candidatus Scalindua</taxon>
    </lineage>
</organism>